<dbReference type="PANTHER" id="PTHR21666:SF291">
    <property type="entry name" value="STAGE II SPORULATION PROTEIN Q"/>
    <property type="match status" value="1"/>
</dbReference>
<dbReference type="Pfam" id="PF01551">
    <property type="entry name" value="Peptidase_M23"/>
    <property type="match status" value="1"/>
</dbReference>
<dbReference type="AlphaFoldDB" id="A0A3S9V514"/>
<dbReference type="InterPro" id="IPR016047">
    <property type="entry name" value="M23ase_b-sheet_dom"/>
</dbReference>
<dbReference type="EMBL" id="CP034346">
    <property type="protein sequence ID" value="AZS17622.1"/>
    <property type="molecule type" value="Genomic_DNA"/>
</dbReference>
<protein>
    <submittedName>
        <fullName evidence="4">M23 family metallopeptidase</fullName>
    </submittedName>
</protein>
<accession>A0A3S9V514</accession>
<feature type="transmembrane region" description="Helical" evidence="2">
    <location>
        <begin position="37"/>
        <end position="57"/>
    </location>
</feature>
<evidence type="ECO:0000313" key="4">
    <source>
        <dbReference type="EMBL" id="AZS17622.1"/>
    </source>
</evidence>
<reference evidence="5" key="1">
    <citation type="submission" date="2018-12" db="EMBL/GenBank/DDBJ databases">
        <title>Complete genome sequence of Paenibacillus sp. MBLB1234.</title>
        <authorList>
            <person name="Nam Y.-D."/>
            <person name="Kang J."/>
            <person name="Chung W.-H."/>
            <person name="Park Y.S."/>
        </authorList>
    </citation>
    <scope>NUCLEOTIDE SEQUENCE [LARGE SCALE GENOMIC DNA]</scope>
    <source>
        <strain evidence="5">MBLB1234</strain>
    </source>
</reference>
<keyword evidence="5" id="KW-1185">Reference proteome</keyword>
<evidence type="ECO:0000256" key="2">
    <source>
        <dbReference type="SAM" id="Phobius"/>
    </source>
</evidence>
<keyword evidence="2" id="KW-0812">Transmembrane</keyword>
<name>A0A3S9V514_9BACL</name>
<dbReference type="GO" id="GO:0004222">
    <property type="term" value="F:metalloendopeptidase activity"/>
    <property type="evidence" value="ECO:0007669"/>
    <property type="project" value="TreeGrafter"/>
</dbReference>
<proteinExistence type="predicted"/>
<feature type="compositionally biased region" description="Polar residues" evidence="1">
    <location>
        <begin position="70"/>
        <end position="82"/>
    </location>
</feature>
<dbReference type="KEGG" id="plut:EI981_26455"/>
<organism evidence="4 5">
    <name type="scientific">Paenibacillus lutimineralis</name>
    <dbReference type="NCBI Taxonomy" id="2707005"/>
    <lineage>
        <taxon>Bacteria</taxon>
        <taxon>Bacillati</taxon>
        <taxon>Bacillota</taxon>
        <taxon>Bacilli</taxon>
        <taxon>Bacillales</taxon>
        <taxon>Paenibacillaceae</taxon>
        <taxon>Paenibacillus</taxon>
    </lineage>
</organism>
<dbReference type="Gene3D" id="2.70.70.10">
    <property type="entry name" value="Glucose Permease (Domain IIA)"/>
    <property type="match status" value="1"/>
</dbReference>
<dbReference type="SUPFAM" id="SSF51261">
    <property type="entry name" value="Duplicated hybrid motif"/>
    <property type="match status" value="1"/>
</dbReference>
<dbReference type="Proteomes" id="UP000270678">
    <property type="component" value="Chromosome"/>
</dbReference>
<gene>
    <name evidence="4" type="ORF">EI981_26455</name>
</gene>
<dbReference type="PANTHER" id="PTHR21666">
    <property type="entry name" value="PEPTIDASE-RELATED"/>
    <property type="match status" value="1"/>
</dbReference>
<dbReference type="OrthoDB" id="2050153at2"/>
<feature type="region of interest" description="Disordered" evidence="1">
    <location>
        <begin position="64"/>
        <end position="92"/>
    </location>
</feature>
<dbReference type="RefSeq" id="WP_127003333.1">
    <property type="nucleotide sequence ID" value="NZ_CP034346.1"/>
</dbReference>
<feature type="domain" description="M23ase beta-sheet core" evidence="3">
    <location>
        <begin position="143"/>
        <end position="240"/>
    </location>
</feature>
<dbReference type="InterPro" id="IPR011055">
    <property type="entry name" value="Dup_hybrid_motif"/>
</dbReference>
<evidence type="ECO:0000313" key="5">
    <source>
        <dbReference type="Proteomes" id="UP000270678"/>
    </source>
</evidence>
<sequence length="250" mass="27410">MNEQNSKKKNHEESPKITMGEPVAPVSAWKRVFAKRWVFPAVYVAAVAIILTLVWVYQDASQKPKDAPASVSQSIEDSQGTTGKVDGKQGEEAAETIASAEDLAWPVANVADVTVVKPFYDKDGSAEDHQAALVQYNDTFRANTGIDLARKDDQPFEVKAAMSGKVTRAEEVPLIGYVVEITHANNLKTVYESLSDVKVEMNAEVKRGDVIASSGRNELEKDLGNHVHFAVYENDELVNPANVLPKNENK</sequence>
<dbReference type="CDD" id="cd12797">
    <property type="entry name" value="M23_peptidase"/>
    <property type="match status" value="1"/>
</dbReference>
<evidence type="ECO:0000256" key="1">
    <source>
        <dbReference type="SAM" id="MobiDB-lite"/>
    </source>
</evidence>
<keyword evidence="2" id="KW-0472">Membrane</keyword>
<keyword evidence="2" id="KW-1133">Transmembrane helix</keyword>
<evidence type="ECO:0000259" key="3">
    <source>
        <dbReference type="Pfam" id="PF01551"/>
    </source>
</evidence>
<dbReference type="InterPro" id="IPR050570">
    <property type="entry name" value="Cell_wall_metabolism_enzyme"/>
</dbReference>